<dbReference type="EMBL" id="CP011853">
    <property type="protein sequence ID" value="ALG84965.1"/>
    <property type="molecule type" value="Genomic_DNA"/>
</dbReference>
<evidence type="ECO:0000313" key="2">
    <source>
        <dbReference type="Proteomes" id="UP000063789"/>
    </source>
</evidence>
<dbReference type="OrthoDB" id="9790578at2"/>
<gene>
    <name evidence="1" type="ORF">ACH46_11230</name>
</gene>
<reference evidence="1 2" key="2">
    <citation type="journal article" date="2017" name="Int. J. Syst. Evol. Microbiol.">
        <title>Gordonia phthalatica sp. nov., a di-n-butyl phthalate-degrading bacterium isolated from activated sludge.</title>
        <authorList>
            <person name="Jin D."/>
            <person name="Kong X."/>
            <person name="Jia M."/>
            <person name="Yu X."/>
            <person name="Wang X."/>
            <person name="Zhuang X."/>
            <person name="Deng Y."/>
            <person name="Bai Z."/>
        </authorList>
    </citation>
    <scope>NUCLEOTIDE SEQUENCE [LARGE SCALE GENOMIC DNA]</scope>
    <source>
        <strain evidence="1 2">QH-11</strain>
    </source>
</reference>
<accession>A0A0N9N3Q3</accession>
<name>A0A0N9N3Q3_9ACTN</name>
<dbReference type="Proteomes" id="UP000063789">
    <property type="component" value="Chromosome"/>
</dbReference>
<proteinExistence type="predicted"/>
<organism evidence="1 2">
    <name type="scientific">Gordonia phthalatica</name>
    <dbReference type="NCBI Taxonomy" id="1136941"/>
    <lineage>
        <taxon>Bacteria</taxon>
        <taxon>Bacillati</taxon>
        <taxon>Actinomycetota</taxon>
        <taxon>Actinomycetes</taxon>
        <taxon>Mycobacteriales</taxon>
        <taxon>Gordoniaceae</taxon>
        <taxon>Gordonia</taxon>
    </lineage>
</organism>
<keyword evidence="2" id="KW-1185">Reference proteome</keyword>
<dbReference type="AlphaFoldDB" id="A0A0N9N3Q3"/>
<sequence length="294" mass="33525">MVDELVLARPDWQSRARAHRDRIEALIAPYLDAHRRGDKHPVIDFLFTYYSARPGQVMRWHPGYGVALAQAHRYRELRGYVCDDRDTARVSREHLISRLHLVRWILDMERATAGRAPRLSCFGLHEWAMVYRTGEKRHEVPLRLGSAGTDAVVEAHPLRCTHFDAFRFFTEDAVPLNATPLSRADALANEQPGCLHANMDLYRYCLKLTPLIPGDLLAECFELAFTARALDMRASPYDLSSYGYRPVPIETPDGRAQYVREQTAIARRGQELREVLVTTCEDLLAAAGETPDLR</sequence>
<dbReference type="PATRIC" id="fig|1136941.3.peg.2292"/>
<reference evidence="2" key="1">
    <citation type="submission" date="2015-06" db="EMBL/GenBank/DDBJ databases">
        <title>Complete genome sequence and metabolic analysis of phthalate degradation pathway in Gordonia sp. QH-11.</title>
        <authorList>
            <person name="Jin D."/>
            <person name="Kong X."/>
            <person name="Bai Z."/>
        </authorList>
    </citation>
    <scope>NUCLEOTIDE SEQUENCE [LARGE SCALE GENOMIC DNA]</scope>
    <source>
        <strain evidence="2">QH-11</strain>
    </source>
</reference>
<dbReference type="KEGG" id="goq:ACH46_11230"/>
<dbReference type="STRING" id="1136941.ACH46_11230"/>
<evidence type="ECO:0000313" key="1">
    <source>
        <dbReference type="EMBL" id="ALG84965.1"/>
    </source>
</evidence>
<dbReference type="RefSeq" id="WP_062392969.1">
    <property type="nucleotide sequence ID" value="NZ_CP011853.1"/>
</dbReference>
<protein>
    <submittedName>
        <fullName evidence="1">3-methyladenine DNA glycosylase</fullName>
    </submittedName>
</protein>